<organism evidence="2 3">
    <name type="scientific">Mucilaginibacter pankratovii</name>
    <dbReference type="NCBI Taxonomy" id="2772110"/>
    <lineage>
        <taxon>Bacteria</taxon>
        <taxon>Pseudomonadati</taxon>
        <taxon>Bacteroidota</taxon>
        <taxon>Sphingobacteriia</taxon>
        <taxon>Sphingobacteriales</taxon>
        <taxon>Sphingobacteriaceae</taxon>
        <taxon>Mucilaginibacter</taxon>
    </lineage>
</organism>
<gene>
    <name evidence="2" type="ORF">IDJ77_18810</name>
</gene>
<dbReference type="CDD" id="cd05289">
    <property type="entry name" value="MDR_like_2"/>
    <property type="match status" value="1"/>
</dbReference>
<dbReference type="EMBL" id="JACWMY010000010">
    <property type="protein sequence ID" value="MBD1365873.1"/>
    <property type="molecule type" value="Genomic_DNA"/>
</dbReference>
<dbReference type="Pfam" id="PF13602">
    <property type="entry name" value="ADH_zinc_N_2"/>
    <property type="match status" value="1"/>
</dbReference>
<accession>A0ABR7WU97</accession>
<dbReference type="Pfam" id="PF08240">
    <property type="entry name" value="ADH_N"/>
    <property type="match status" value="1"/>
</dbReference>
<dbReference type="Proteomes" id="UP000606600">
    <property type="component" value="Unassembled WGS sequence"/>
</dbReference>
<dbReference type="PANTHER" id="PTHR44013">
    <property type="entry name" value="ZINC-TYPE ALCOHOL DEHYDROGENASE-LIKE PROTEIN C16A3.02C"/>
    <property type="match status" value="1"/>
</dbReference>
<dbReference type="PANTHER" id="PTHR44013:SF1">
    <property type="entry name" value="ZINC-TYPE ALCOHOL DEHYDROGENASE-LIKE PROTEIN C16A3.02C"/>
    <property type="match status" value="1"/>
</dbReference>
<dbReference type="InterPro" id="IPR036291">
    <property type="entry name" value="NAD(P)-bd_dom_sf"/>
</dbReference>
<proteinExistence type="predicted"/>
<dbReference type="Gene3D" id="3.90.180.10">
    <property type="entry name" value="Medium-chain alcohol dehydrogenases, catalytic domain"/>
    <property type="match status" value="1"/>
</dbReference>
<protein>
    <submittedName>
        <fullName evidence="2">NADP-dependent oxidoreductase</fullName>
    </submittedName>
</protein>
<dbReference type="SUPFAM" id="SSF50129">
    <property type="entry name" value="GroES-like"/>
    <property type="match status" value="1"/>
</dbReference>
<dbReference type="SMART" id="SM00829">
    <property type="entry name" value="PKS_ER"/>
    <property type="match status" value="1"/>
</dbReference>
<dbReference type="Gene3D" id="3.40.50.720">
    <property type="entry name" value="NAD(P)-binding Rossmann-like Domain"/>
    <property type="match status" value="1"/>
</dbReference>
<name>A0ABR7WU97_9SPHI</name>
<evidence type="ECO:0000313" key="3">
    <source>
        <dbReference type="Proteomes" id="UP000606600"/>
    </source>
</evidence>
<dbReference type="InterPro" id="IPR052733">
    <property type="entry name" value="Chloroplast_QOR"/>
</dbReference>
<dbReference type="InterPro" id="IPR013154">
    <property type="entry name" value="ADH-like_N"/>
</dbReference>
<comment type="caution">
    <text evidence="2">The sequence shown here is derived from an EMBL/GenBank/DDBJ whole genome shotgun (WGS) entry which is preliminary data.</text>
</comment>
<dbReference type="InterPro" id="IPR011032">
    <property type="entry name" value="GroES-like_sf"/>
</dbReference>
<dbReference type="InterPro" id="IPR020843">
    <property type="entry name" value="ER"/>
</dbReference>
<dbReference type="RefSeq" id="WP_191190537.1">
    <property type="nucleotide sequence ID" value="NZ_JACWMY010000010.1"/>
</dbReference>
<evidence type="ECO:0000259" key="1">
    <source>
        <dbReference type="SMART" id="SM00829"/>
    </source>
</evidence>
<sequence length="308" mass="32094">MKAIQYKAFGNSDVIEVAEIPQPEISNENQVLIQVKAASVNPLDIKLRSGIMQQIRPVYLPFVPGADIAGIVVATGEKVTQFNAGDQVIAVTSAGGYAEYALVNESRVALKPANTSFEEATSLVVNIGTAQSVLFDEGKLTKGQKVLIQGAAGATGATMVQMAKNAGAYVIGTVSGQGIALVKSLGADEAIDYKLQDVTALVKAVDLVADCAGGESQNKLFKVLRPGGKLFSIVTPPSAELAEKYQIDARFISSNISANSLTCGLALVKEGKLRPIVAKTFSLEEAAQAQDFVLAGGVNGKVVLVVAQ</sequence>
<reference evidence="2 3" key="1">
    <citation type="submission" date="2020-09" db="EMBL/GenBank/DDBJ databases">
        <title>Novel species of Mucilaginibacter isolated from a glacier on the Tibetan Plateau.</title>
        <authorList>
            <person name="Liu Q."/>
            <person name="Xin Y.-H."/>
        </authorList>
    </citation>
    <scope>NUCLEOTIDE SEQUENCE [LARGE SCALE GENOMIC DNA]</scope>
    <source>
        <strain evidence="2 3">ZT4R22</strain>
    </source>
</reference>
<evidence type="ECO:0000313" key="2">
    <source>
        <dbReference type="EMBL" id="MBD1365873.1"/>
    </source>
</evidence>
<dbReference type="SUPFAM" id="SSF51735">
    <property type="entry name" value="NAD(P)-binding Rossmann-fold domains"/>
    <property type="match status" value="1"/>
</dbReference>
<feature type="domain" description="Enoyl reductase (ER)" evidence="1">
    <location>
        <begin position="10"/>
        <end position="304"/>
    </location>
</feature>
<keyword evidence="3" id="KW-1185">Reference proteome</keyword>